<name>A0AAV9RF12_9TELE</name>
<feature type="region of interest" description="Disordered" evidence="1">
    <location>
        <begin position="48"/>
        <end position="76"/>
    </location>
</feature>
<sequence length="76" mass="8930">MPAEREDEICRKALELLSDLCSKGEVQDDNCLDFIYYFRDLARPRYTDSGRLEKGEREREREKQPHPLLITTPSSV</sequence>
<dbReference type="Proteomes" id="UP001311232">
    <property type="component" value="Unassembled WGS sequence"/>
</dbReference>
<protein>
    <submittedName>
        <fullName evidence="2">Uncharacterized protein</fullName>
    </submittedName>
</protein>
<evidence type="ECO:0000256" key="1">
    <source>
        <dbReference type="SAM" id="MobiDB-lite"/>
    </source>
</evidence>
<dbReference type="AlphaFoldDB" id="A0AAV9RF12"/>
<organism evidence="2 3">
    <name type="scientific">Crenichthys baileyi</name>
    <name type="common">White River springfish</name>
    <dbReference type="NCBI Taxonomy" id="28760"/>
    <lineage>
        <taxon>Eukaryota</taxon>
        <taxon>Metazoa</taxon>
        <taxon>Chordata</taxon>
        <taxon>Craniata</taxon>
        <taxon>Vertebrata</taxon>
        <taxon>Euteleostomi</taxon>
        <taxon>Actinopterygii</taxon>
        <taxon>Neopterygii</taxon>
        <taxon>Teleostei</taxon>
        <taxon>Neoteleostei</taxon>
        <taxon>Acanthomorphata</taxon>
        <taxon>Ovalentaria</taxon>
        <taxon>Atherinomorphae</taxon>
        <taxon>Cyprinodontiformes</taxon>
        <taxon>Goodeidae</taxon>
        <taxon>Crenichthys</taxon>
    </lineage>
</organism>
<evidence type="ECO:0000313" key="2">
    <source>
        <dbReference type="EMBL" id="KAK5607497.1"/>
    </source>
</evidence>
<evidence type="ECO:0000313" key="3">
    <source>
        <dbReference type="Proteomes" id="UP001311232"/>
    </source>
</evidence>
<gene>
    <name evidence="2" type="ORF">CRENBAI_019171</name>
</gene>
<keyword evidence="3" id="KW-1185">Reference proteome</keyword>
<dbReference type="EMBL" id="JAHHUM010002022">
    <property type="protein sequence ID" value="KAK5607497.1"/>
    <property type="molecule type" value="Genomic_DNA"/>
</dbReference>
<accession>A0AAV9RF12</accession>
<proteinExistence type="predicted"/>
<feature type="compositionally biased region" description="Basic and acidic residues" evidence="1">
    <location>
        <begin position="48"/>
        <end position="65"/>
    </location>
</feature>
<comment type="caution">
    <text evidence="2">The sequence shown here is derived from an EMBL/GenBank/DDBJ whole genome shotgun (WGS) entry which is preliminary data.</text>
</comment>
<reference evidence="2 3" key="1">
    <citation type="submission" date="2021-06" db="EMBL/GenBank/DDBJ databases">
        <authorList>
            <person name="Palmer J.M."/>
        </authorList>
    </citation>
    <scope>NUCLEOTIDE SEQUENCE [LARGE SCALE GENOMIC DNA]</scope>
    <source>
        <strain evidence="2 3">MEX-2019</strain>
        <tissue evidence="2">Muscle</tissue>
    </source>
</reference>